<evidence type="ECO:0000313" key="2">
    <source>
        <dbReference type="EMBL" id="PGH09463.1"/>
    </source>
</evidence>
<sequence>MAQAQAQAPYQSQFQPPLFEVQQWTKSFPAATAITATTATTPAENEKYVISTDPSLISLSALNHAFNQKYVYWAKPLPEPVLKDLVQRSLCFGVYRCNSNNDADNDNQNGAVDAANDAAGFTQVGFARLITDNVTFAYLTDVYVLPEYQGTGLGTWLLECINAWVDGHGEYFRRFMLVTVGERAKGYYERVMGAKTQGREGEVFVMERRGKGALV</sequence>
<dbReference type="STRING" id="2060905.A0A2B7XL04"/>
<dbReference type="Pfam" id="PF00583">
    <property type="entry name" value="Acetyltransf_1"/>
    <property type="match status" value="1"/>
</dbReference>
<evidence type="ECO:0000313" key="3">
    <source>
        <dbReference type="Proteomes" id="UP000224080"/>
    </source>
</evidence>
<dbReference type="PROSITE" id="PS51186">
    <property type="entry name" value="GNAT"/>
    <property type="match status" value="1"/>
</dbReference>
<dbReference type="AlphaFoldDB" id="A0A2B7XL04"/>
<gene>
    <name evidence="2" type="ORF">GX51_00568</name>
</gene>
<evidence type="ECO:0000259" key="1">
    <source>
        <dbReference type="PROSITE" id="PS51186"/>
    </source>
</evidence>
<dbReference type="Proteomes" id="UP000224080">
    <property type="component" value="Unassembled WGS sequence"/>
</dbReference>
<dbReference type="EMBL" id="PDNC01000004">
    <property type="protein sequence ID" value="PGH09463.1"/>
    <property type="molecule type" value="Genomic_DNA"/>
</dbReference>
<reference evidence="2 3" key="1">
    <citation type="submission" date="2017-10" db="EMBL/GenBank/DDBJ databases">
        <title>Comparative genomics in systemic dimorphic fungi from Ajellomycetaceae.</title>
        <authorList>
            <person name="Munoz J.F."/>
            <person name="Mcewen J.G."/>
            <person name="Clay O.K."/>
            <person name="Cuomo C.A."/>
        </authorList>
    </citation>
    <scope>NUCLEOTIDE SEQUENCE [LARGE SCALE GENOMIC DNA]</scope>
    <source>
        <strain evidence="2 3">UAMH130</strain>
    </source>
</reference>
<proteinExistence type="predicted"/>
<dbReference type="InterPro" id="IPR000182">
    <property type="entry name" value="GNAT_dom"/>
</dbReference>
<dbReference type="OrthoDB" id="10039976at2759"/>
<dbReference type="SUPFAM" id="SSF55729">
    <property type="entry name" value="Acyl-CoA N-acyltransferases (Nat)"/>
    <property type="match status" value="1"/>
</dbReference>
<organism evidence="2 3">
    <name type="scientific">Blastomyces parvus</name>
    <dbReference type="NCBI Taxonomy" id="2060905"/>
    <lineage>
        <taxon>Eukaryota</taxon>
        <taxon>Fungi</taxon>
        <taxon>Dikarya</taxon>
        <taxon>Ascomycota</taxon>
        <taxon>Pezizomycotina</taxon>
        <taxon>Eurotiomycetes</taxon>
        <taxon>Eurotiomycetidae</taxon>
        <taxon>Onygenales</taxon>
        <taxon>Ajellomycetaceae</taxon>
        <taxon>Blastomyces</taxon>
    </lineage>
</organism>
<dbReference type="Gene3D" id="3.40.630.30">
    <property type="match status" value="1"/>
</dbReference>
<protein>
    <recommendedName>
        <fullName evidence="1">N-acetyltransferase domain-containing protein</fullName>
    </recommendedName>
</protein>
<name>A0A2B7XL04_9EURO</name>
<dbReference type="PANTHER" id="PTHR43233:SF1">
    <property type="entry name" value="FAMILY N-ACETYLTRANSFERASE, PUTATIVE (AFU_ORTHOLOGUE AFUA_6G03350)-RELATED"/>
    <property type="match status" value="1"/>
</dbReference>
<accession>A0A2B7XL04</accession>
<feature type="domain" description="N-acetyltransferase" evidence="1">
    <location>
        <begin position="124"/>
        <end position="215"/>
    </location>
</feature>
<dbReference type="InterPro" id="IPR053144">
    <property type="entry name" value="Acetyltransferase_Butenolide"/>
</dbReference>
<comment type="caution">
    <text evidence="2">The sequence shown here is derived from an EMBL/GenBank/DDBJ whole genome shotgun (WGS) entry which is preliminary data.</text>
</comment>
<dbReference type="InterPro" id="IPR016181">
    <property type="entry name" value="Acyl_CoA_acyltransferase"/>
</dbReference>
<dbReference type="GO" id="GO:0016747">
    <property type="term" value="F:acyltransferase activity, transferring groups other than amino-acyl groups"/>
    <property type="evidence" value="ECO:0007669"/>
    <property type="project" value="InterPro"/>
</dbReference>
<keyword evidence="3" id="KW-1185">Reference proteome</keyword>
<dbReference type="CDD" id="cd04301">
    <property type="entry name" value="NAT_SF"/>
    <property type="match status" value="1"/>
</dbReference>
<dbReference type="PANTHER" id="PTHR43233">
    <property type="entry name" value="FAMILY N-ACETYLTRANSFERASE, PUTATIVE (AFU_ORTHOLOGUE AFUA_6G03350)-RELATED"/>
    <property type="match status" value="1"/>
</dbReference>